<evidence type="ECO:0000256" key="2">
    <source>
        <dbReference type="ARBA" id="ARBA00008891"/>
    </source>
</evidence>
<dbReference type="PANTHER" id="PTHR31321:SF57">
    <property type="entry name" value="PECTINESTERASE 53-RELATED"/>
    <property type="match status" value="1"/>
</dbReference>
<dbReference type="EMBL" id="CAKLBC010001077">
    <property type="protein sequence ID" value="CAH0489420.1"/>
    <property type="molecule type" value="Genomic_DNA"/>
</dbReference>
<dbReference type="InterPro" id="IPR011050">
    <property type="entry name" value="Pectin_lyase_fold/virulence"/>
</dbReference>
<dbReference type="InterPro" id="IPR012334">
    <property type="entry name" value="Pectin_lyas_fold"/>
</dbReference>
<keyword evidence="5 8" id="KW-0063">Aspartyl esterase</keyword>
<feature type="active site" evidence="7">
    <location>
        <position position="128"/>
    </location>
</feature>
<dbReference type="PANTHER" id="PTHR31321">
    <property type="entry name" value="ACYL-COA THIOESTER HYDROLASE YBHC-RELATED"/>
    <property type="match status" value="1"/>
</dbReference>
<dbReference type="InterPro" id="IPR000070">
    <property type="entry name" value="Pectinesterase_cat"/>
</dbReference>
<comment type="catalytic activity">
    <reaction evidence="6 8">
        <text>[(1-&gt;4)-alpha-D-galacturonosyl methyl ester](n) + n H2O = [(1-&gt;4)-alpha-D-galacturonosyl](n) + n methanol + n H(+)</text>
        <dbReference type="Rhea" id="RHEA:22380"/>
        <dbReference type="Rhea" id="RHEA-COMP:14570"/>
        <dbReference type="Rhea" id="RHEA-COMP:14573"/>
        <dbReference type="ChEBI" id="CHEBI:15377"/>
        <dbReference type="ChEBI" id="CHEBI:15378"/>
        <dbReference type="ChEBI" id="CHEBI:17790"/>
        <dbReference type="ChEBI" id="CHEBI:140522"/>
        <dbReference type="ChEBI" id="CHEBI:140523"/>
        <dbReference type="EC" id="3.1.1.11"/>
    </reaction>
</comment>
<comment type="similarity">
    <text evidence="2">Belongs to the pectinesterase family.</text>
</comment>
<sequence>MSSYKNSVYIVSEGVAKLNPQMTLVQFYGCLNNKQVLVRSTGAACDILVEVEQKMTLISTMRFKTDNVKVYNLNIANTASNAGQALAVNVNATNYGFYACSLTGYQDTVLTDKDLELYARTYINGAIDFVFGSYVQA</sequence>
<evidence type="ECO:0000256" key="7">
    <source>
        <dbReference type="PROSITE-ProRule" id="PRU10040"/>
    </source>
</evidence>
<proteinExistence type="inferred from homology"/>
<evidence type="ECO:0000256" key="6">
    <source>
        <dbReference type="ARBA" id="ARBA00047928"/>
    </source>
</evidence>
<dbReference type="Gene3D" id="2.160.20.10">
    <property type="entry name" value="Single-stranded right-handed beta-helix, Pectin lyase-like"/>
    <property type="match status" value="1"/>
</dbReference>
<dbReference type="EMBL" id="CANTFK010000239">
    <property type="protein sequence ID" value="CAI5710371.1"/>
    <property type="molecule type" value="Genomic_DNA"/>
</dbReference>
<dbReference type="GO" id="GO:0042545">
    <property type="term" value="P:cell wall modification"/>
    <property type="evidence" value="ECO:0007669"/>
    <property type="project" value="UniProtKB-UniRule"/>
</dbReference>
<dbReference type="Proteomes" id="UP001157938">
    <property type="component" value="Unassembled WGS sequence"/>
</dbReference>
<organism evidence="11 13">
    <name type="scientific">Peronospora farinosa</name>
    <dbReference type="NCBI Taxonomy" id="134698"/>
    <lineage>
        <taxon>Eukaryota</taxon>
        <taxon>Sar</taxon>
        <taxon>Stramenopiles</taxon>
        <taxon>Oomycota</taxon>
        <taxon>Peronosporomycetes</taxon>
        <taxon>Peronosporales</taxon>
        <taxon>Peronosporaceae</taxon>
        <taxon>Peronospora</taxon>
    </lineage>
</organism>
<comment type="caution">
    <text evidence="11">The sequence shown here is derived from an EMBL/GenBank/DDBJ whole genome shotgun (WGS) entry which is preliminary data.</text>
</comment>
<evidence type="ECO:0000256" key="5">
    <source>
        <dbReference type="ARBA" id="ARBA00023085"/>
    </source>
</evidence>
<comment type="pathway">
    <text evidence="1 8">Glycan metabolism; pectin degradation; 2-dehydro-3-deoxy-D-gluconate from pectin: step 1/5.</text>
</comment>
<keyword evidence="4 8" id="KW-0378">Hydrolase</keyword>
<dbReference type="GO" id="GO:0030599">
    <property type="term" value="F:pectinesterase activity"/>
    <property type="evidence" value="ECO:0007669"/>
    <property type="project" value="UniProtKB-UniRule"/>
</dbReference>
<dbReference type="AlphaFoldDB" id="A0AAV0SXN2"/>
<dbReference type="SUPFAM" id="SSF51126">
    <property type="entry name" value="Pectin lyase-like"/>
    <property type="match status" value="1"/>
</dbReference>
<protein>
    <recommendedName>
        <fullName evidence="3 8">Pectinesterase</fullName>
        <ecNumber evidence="3 8">3.1.1.11</ecNumber>
    </recommendedName>
</protein>
<reference evidence="10 12" key="1">
    <citation type="submission" date="2021-11" db="EMBL/GenBank/DDBJ databases">
        <authorList>
            <person name="Islam A."/>
            <person name="Islam S."/>
            <person name="Flora M.S."/>
            <person name="Rahman M."/>
            <person name="Ziaur R.M."/>
            <person name="Epstein J.H."/>
            <person name="Hassan M."/>
            <person name="Klassen M."/>
            <person name="Woodard K."/>
            <person name="Webb A."/>
            <person name="Webby R.J."/>
            <person name="El Zowalaty M.E."/>
        </authorList>
    </citation>
    <scope>NUCLEOTIDE SEQUENCE [LARGE SCALE GENOMIC DNA]</scope>
    <source>
        <strain evidence="10">Pf1</strain>
    </source>
</reference>
<accession>A0AAV0SXN2</accession>
<evidence type="ECO:0000256" key="3">
    <source>
        <dbReference type="ARBA" id="ARBA00013229"/>
    </source>
</evidence>
<dbReference type="InterPro" id="IPR033131">
    <property type="entry name" value="Pectinesterase_Asp_AS"/>
</dbReference>
<dbReference type="GO" id="GO:0045490">
    <property type="term" value="P:pectin catabolic process"/>
    <property type="evidence" value="ECO:0007669"/>
    <property type="project" value="UniProtKB-UniRule"/>
</dbReference>
<feature type="domain" description="Pectinesterase catalytic" evidence="9">
    <location>
        <begin position="55"/>
        <end position="133"/>
    </location>
</feature>
<evidence type="ECO:0000313" key="13">
    <source>
        <dbReference type="Proteomes" id="UP001159659"/>
    </source>
</evidence>
<evidence type="ECO:0000256" key="8">
    <source>
        <dbReference type="RuleBase" id="RU000589"/>
    </source>
</evidence>
<evidence type="ECO:0000256" key="1">
    <source>
        <dbReference type="ARBA" id="ARBA00005184"/>
    </source>
</evidence>
<evidence type="ECO:0000256" key="4">
    <source>
        <dbReference type="ARBA" id="ARBA00022801"/>
    </source>
</evidence>
<dbReference type="Proteomes" id="UP001159659">
    <property type="component" value="Unassembled WGS sequence"/>
</dbReference>
<evidence type="ECO:0000313" key="11">
    <source>
        <dbReference type="EMBL" id="CAI5710371.1"/>
    </source>
</evidence>
<evidence type="ECO:0000313" key="12">
    <source>
        <dbReference type="Proteomes" id="UP001157938"/>
    </source>
</evidence>
<name>A0AAV0SXN2_9STRA</name>
<evidence type="ECO:0000259" key="9">
    <source>
        <dbReference type="Pfam" id="PF01095"/>
    </source>
</evidence>
<reference evidence="11" key="2">
    <citation type="submission" date="2022-12" db="EMBL/GenBank/DDBJ databases">
        <authorList>
            <person name="Webb A."/>
        </authorList>
    </citation>
    <scope>NUCLEOTIDE SEQUENCE</scope>
    <source>
        <strain evidence="11">Pf2</strain>
    </source>
</reference>
<dbReference type="PROSITE" id="PS00503">
    <property type="entry name" value="PECTINESTERASE_2"/>
    <property type="match status" value="1"/>
</dbReference>
<gene>
    <name evidence="10" type="ORF">PFR001_LOCUS4832</name>
    <name evidence="11" type="ORF">PFR002_LOCUS2183</name>
</gene>
<dbReference type="EC" id="3.1.1.11" evidence="3 8"/>
<dbReference type="Pfam" id="PF01095">
    <property type="entry name" value="Pectinesterase"/>
    <property type="match status" value="1"/>
</dbReference>
<keyword evidence="12" id="KW-1185">Reference proteome</keyword>
<evidence type="ECO:0000313" key="10">
    <source>
        <dbReference type="EMBL" id="CAH0489420.1"/>
    </source>
</evidence>